<dbReference type="EMBL" id="QQBH01000007">
    <property type="protein sequence ID" value="RDD88588.1"/>
    <property type="molecule type" value="Genomic_DNA"/>
</dbReference>
<evidence type="ECO:0000256" key="1">
    <source>
        <dbReference type="ARBA" id="ARBA00022741"/>
    </source>
</evidence>
<dbReference type="AlphaFoldDB" id="A0A369V9C5"/>
<dbReference type="RefSeq" id="WP_114529244.1">
    <property type="nucleotide sequence ID" value="NZ_QQBH01000007.1"/>
</dbReference>
<dbReference type="FunFam" id="3.40.50.300:FF:001426">
    <property type="entry name" value="DNA helicase"/>
    <property type="match status" value="1"/>
</dbReference>
<dbReference type="GO" id="GO:0043138">
    <property type="term" value="F:3'-5' DNA helicase activity"/>
    <property type="evidence" value="ECO:0007669"/>
    <property type="project" value="TreeGrafter"/>
</dbReference>
<dbReference type="Proteomes" id="UP000253742">
    <property type="component" value="Unassembled WGS sequence"/>
</dbReference>
<dbReference type="GO" id="GO:0003677">
    <property type="term" value="F:DNA binding"/>
    <property type="evidence" value="ECO:0007669"/>
    <property type="project" value="InterPro"/>
</dbReference>
<dbReference type="GO" id="GO:0005829">
    <property type="term" value="C:cytosol"/>
    <property type="evidence" value="ECO:0007669"/>
    <property type="project" value="TreeGrafter"/>
</dbReference>
<dbReference type="PANTHER" id="PTHR11070">
    <property type="entry name" value="UVRD / RECB / PCRA DNA HELICASE FAMILY MEMBER"/>
    <property type="match status" value="1"/>
</dbReference>
<evidence type="ECO:0000256" key="2">
    <source>
        <dbReference type="ARBA" id="ARBA00022801"/>
    </source>
</evidence>
<dbReference type="OrthoDB" id="9787585at2"/>
<evidence type="ECO:0000256" key="3">
    <source>
        <dbReference type="ARBA" id="ARBA00022806"/>
    </source>
</evidence>
<keyword evidence="1 5" id="KW-0547">Nucleotide-binding</keyword>
<dbReference type="PROSITE" id="PS51198">
    <property type="entry name" value="UVRD_HELICASE_ATP_BIND"/>
    <property type="match status" value="1"/>
</dbReference>
<dbReference type="GO" id="GO:0005524">
    <property type="term" value="F:ATP binding"/>
    <property type="evidence" value="ECO:0007669"/>
    <property type="project" value="UniProtKB-UniRule"/>
</dbReference>
<comment type="caution">
    <text evidence="7">The sequence shown here is derived from an EMBL/GenBank/DDBJ whole genome shotgun (WGS) entry which is preliminary data.</text>
</comment>
<feature type="binding site" evidence="5">
    <location>
        <begin position="212"/>
        <end position="219"/>
    </location>
    <ligand>
        <name>ATP</name>
        <dbReference type="ChEBI" id="CHEBI:30616"/>
    </ligand>
</feature>
<dbReference type="InterPro" id="IPR000212">
    <property type="entry name" value="DNA_helicase_UvrD/REP"/>
</dbReference>
<reference evidence="7 8" key="1">
    <citation type="submission" date="2018-07" db="EMBL/GenBank/DDBJ databases">
        <title>Genome guided investigation of antibiotics producing actinomycetales strain isolated from a Macau mangrove ecosystem.</title>
        <authorList>
            <person name="Hu D."/>
        </authorList>
    </citation>
    <scope>NUCLEOTIDE SEQUENCE [LARGE SCALE GENOMIC DNA]</scope>
    <source>
        <strain evidence="7 8">2297</strain>
    </source>
</reference>
<dbReference type="GO" id="GO:0000725">
    <property type="term" value="P:recombinational repair"/>
    <property type="evidence" value="ECO:0007669"/>
    <property type="project" value="TreeGrafter"/>
</dbReference>
<dbReference type="FunFam" id="3.40.50.300:FF:002201">
    <property type="entry name" value="DNA helicase"/>
    <property type="match status" value="1"/>
</dbReference>
<dbReference type="InterPro" id="IPR027417">
    <property type="entry name" value="P-loop_NTPase"/>
</dbReference>
<keyword evidence="4 5" id="KW-0067">ATP-binding</keyword>
<protein>
    <submittedName>
        <fullName evidence="7">ATP-dependent DNA helicase</fullName>
    </submittedName>
</protein>
<proteinExistence type="predicted"/>
<evidence type="ECO:0000313" key="8">
    <source>
        <dbReference type="Proteomes" id="UP000253742"/>
    </source>
</evidence>
<dbReference type="PANTHER" id="PTHR11070:SF45">
    <property type="entry name" value="DNA 3'-5' HELICASE"/>
    <property type="match status" value="1"/>
</dbReference>
<sequence>MRAGVELSNTEFPDDELRQEQEFIDGLYARVDALRGDAEVSVTHALAQGNTPQQARLERDILVAERSGLLAALNAVDGSLCFGRIDLASGQDHHIGRIGLRADDAERTPVLIDWRADVARPFYLATGHTPMGLRRRRHLTTEGRRVTALHDEILDLGDETRTGHEDPTGDAVLLAALNSARTGRMGDIVQTIQADQDRIIRAPHRGVLVVEGGPGTGKTAVALHRAAYLLYEHRELLAKRAVLIVGPNPAFLGYIGEVLPSLGETGVLLSTVGELYPGVRATATDSPEAAVVKGRAGMADVLAEVVRDRQALPDPVIAIEHDREILMLDDDLVNVARERTRAARLPHNAAREHFEGHILNTLTDMVAERIGTDPYDGSNLLDPSDITQIRDELAENPEVWSAIDQLWPRLTPRRLVADFLAAPEPFLSAEDAAAVRRPVTRHWTVADVPLLDEAAELLGVDDRVARTRAERERAEQIAYAQGVLDVSYASRTYEFEDKDEEDAEVLSAHDIIDAERFAERQEEDDHRSAAERAAADRTWAFGHIIVDEAQELSPMAWRLLMRRCPTRSMTLVGDPAQTAEAAGVGSWSKILAPYVEDRFEHTRLGVNYRTPAEIMDVAAAVVRASDPDFEPPSSVRTTGVRPWIRATGDLPAAVAEAVRELTPEEGRLAVIAPRALHRALAARLDGVTPDAEPDLTHTVVLLDPRQAKGLEFDSVLVVEPGDYGTSDLYVALTRATQRLGVLHTGALPKGLVDAAG</sequence>
<feature type="domain" description="UvrD-like helicase ATP-binding" evidence="6">
    <location>
        <begin position="191"/>
        <end position="611"/>
    </location>
</feature>
<accession>A0A369V9C5</accession>
<dbReference type="Gene3D" id="3.40.50.300">
    <property type="entry name" value="P-loop containing nucleotide triphosphate hydrolases"/>
    <property type="match status" value="3"/>
</dbReference>
<keyword evidence="3 5" id="KW-0347">Helicase</keyword>
<dbReference type="InterPro" id="IPR014016">
    <property type="entry name" value="UvrD-like_ATP-bd"/>
</dbReference>
<dbReference type="STRING" id="146923.Spa2297_22990"/>
<organism evidence="7 8">
    <name type="scientific">Streptomyces parvulus</name>
    <dbReference type="NCBI Taxonomy" id="146923"/>
    <lineage>
        <taxon>Bacteria</taxon>
        <taxon>Bacillati</taxon>
        <taxon>Actinomycetota</taxon>
        <taxon>Actinomycetes</taxon>
        <taxon>Kitasatosporales</taxon>
        <taxon>Streptomycetaceae</taxon>
        <taxon>Streptomyces</taxon>
    </lineage>
</organism>
<keyword evidence="2 5" id="KW-0378">Hydrolase</keyword>
<dbReference type="SUPFAM" id="SSF52540">
    <property type="entry name" value="P-loop containing nucleoside triphosphate hydrolases"/>
    <property type="match status" value="1"/>
</dbReference>
<gene>
    <name evidence="7" type="ORF">DVZ84_14775</name>
</gene>
<name>A0A369V9C5_9ACTN</name>
<evidence type="ECO:0000259" key="6">
    <source>
        <dbReference type="PROSITE" id="PS51198"/>
    </source>
</evidence>
<evidence type="ECO:0000256" key="5">
    <source>
        <dbReference type="PROSITE-ProRule" id="PRU00560"/>
    </source>
</evidence>
<evidence type="ECO:0000313" key="7">
    <source>
        <dbReference type="EMBL" id="RDD88588.1"/>
    </source>
</evidence>
<evidence type="ECO:0000256" key="4">
    <source>
        <dbReference type="ARBA" id="ARBA00022840"/>
    </source>
</evidence>
<dbReference type="FunFam" id="3.40.50.300:FF:002974">
    <property type="entry name" value="DNA helicase"/>
    <property type="match status" value="1"/>
</dbReference>
<dbReference type="GO" id="GO:0016787">
    <property type="term" value="F:hydrolase activity"/>
    <property type="evidence" value="ECO:0007669"/>
    <property type="project" value="UniProtKB-UniRule"/>
</dbReference>